<dbReference type="HOGENOM" id="CLU_089561_0_0_9"/>
<organism evidence="2 3">
    <name type="scientific">Bacillus smithii 7_3_47FAA</name>
    <dbReference type="NCBI Taxonomy" id="665952"/>
    <lineage>
        <taxon>Bacteria</taxon>
        <taxon>Bacillati</taxon>
        <taxon>Bacillota</taxon>
        <taxon>Bacilli</taxon>
        <taxon>Bacillales</taxon>
        <taxon>Bacillaceae</taxon>
        <taxon>Bacillus</taxon>
    </lineage>
</organism>
<dbReference type="AlphaFoldDB" id="G9QK52"/>
<protein>
    <recommendedName>
        <fullName evidence="1">DUF2268 domain-containing protein</fullName>
    </recommendedName>
</protein>
<accession>G9QK52</accession>
<comment type="caution">
    <text evidence="2">The sequence shown here is derived from an EMBL/GenBank/DDBJ whole genome shotgun (WGS) entry which is preliminary data.</text>
</comment>
<dbReference type="Pfam" id="PF10026">
    <property type="entry name" value="DUF2268"/>
    <property type="match status" value="1"/>
</dbReference>
<proteinExistence type="predicted"/>
<feature type="domain" description="DUF2268" evidence="1">
    <location>
        <begin position="64"/>
        <end position="254"/>
    </location>
</feature>
<evidence type="ECO:0000313" key="2">
    <source>
        <dbReference type="EMBL" id="EHL78514.1"/>
    </source>
</evidence>
<name>G9QK52_9BACI</name>
<evidence type="ECO:0000259" key="1">
    <source>
        <dbReference type="Pfam" id="PF10026"/>
    </source>
</evidence>
<keyword evidence="3" id="KW-1185">Reference proteome</keyword>
<sequence>MGVYNTKEWLMSHWDETLEWMSKIDGISEREAISFYRYLQQHGMFAPSKRTRSTFEGLVQKKAWKEMERLFFKYKQLWNGPDIGIYLFPVQSNFSLFGDRPNKSGLALGDKMFLFLSPDVDKEQWEAVFVHEYHHCARMEKLEKREEEYRLLDSILFEGLAEFAVKEYVGEKWNPSWCKQYTSADIKKWWRSYVQDHLMLSKQNPVHDRILYGKGMLPSMLGYATGFAIVEECAKKWKKGTKEMLALPAETFLKEWNQ</sequence>
<dbReference type="InterPro" id="IPR018728">
    <property type="entry name" value="DUF2268"/>
</dbReference>
<gene>
    <name evidence="2" type="ORF">HMPREF1015_01591</name>
</gene>
<evidence type="ECO:0000313" key="3">
    <source>
        <dbReference type="Proteomes" id="UP000011747"/>
    </source>
</evidence>
<dbReference type="Proteomes" id="UP000011747">
    <property type="component" value="Unassembled WGS sequence"/>
</dbReference>
<dbReference type="EMBL" id="ACWF01000068">
    <property type="protein sequence ID" value="EHL78514.1"/>
    <property type="molecule type" value="Genomic_DNA"/>
</dbReference>
<reference evidence="2 3" key="1">
    <citation type="submission" date="2011-09" db="EMBL/GenBank/DDBJ databases">
        <title>The Genome Sequence of Bacillus smithii 7_3_47FAA.</title>
        <authorList>
            <consortium name="The Broad Institute Genome Sequencing Platform"/>
            <person name="Earl A."/>
            <person name="Ward D."/>
            <person name="Feldgarden M."/>
            <person name="Gevers D."/>
            <person name="Daigneault M."/>
            <person name="Strauss J."/>
            <person name="Allen-Vercoe E."/>
            <person name="Young S.K."/>
            <person name="Zeng Q."/>
            <person name="Gargeya S."/>
            <person name="Fitzgerald M."/>
            <person name="Haas B."/>
            <person name="Abouelleil A."/>
            <person name="Alvarado L."/>
            <person name="Arachchi H.M."/>
            <person name="Berlin A."/>
            <person name="Brown A."/>
            <person name="Chapman S.B."/>
            <person name="Chen Z."/>
            <person name="Dunbar C."/>
            <person name="Freedman E."/>
            <person name="Gearin G."/>
            <person name="Goldberg J."/>
            <person name="Griggs A."/>
            <person name="Gujja S."/>
            <person name="Heiman D."/>
            <person name="Howarth C."/>
            <person name="Larson L."/>
            <person name="Lui A."/>
            <person name="MacDonald P.J.P."/>
            <person name="Montmayeur A."/>
            <person name="Murphy C."/>
            <person name="Neiman D."/>
            <person name="Pearson M."/>
            <person name="Priest M."/>
            <person name="Roberts A."/>
            <person name="Saif S."/>
            <person name="Shea T."/>
            <person name="Shenoy N."/>
            <person name="Sisk P."/>
            <person name="Stolte C."/>
            <person name="Sykes S."/>
            <person name="Wortman J."/>
            <person name="Nusbaum C."/>
            <person name="Birren B."/>
        </authorList>
    </citation>
    <scope>NUCLEOTIDE SEQUENCE [LARGE SCALE GENOMIC DNA]</scope>
    <source>
        <strain evidence="2 3">7_3_47FAA</strain>
    </source>
</reference>
<dbReference type="RefSeq" id="WP_003353689.1">
    <property type="nucleotide sequence ID" value="NZ_JH414748.1"/>
</dbReference>
<dbReference type="PATRIC" id="fig|665952.3.peg.1379"/>